<dbReference type="GO" id="GO:0016887">
    <property type="term" value="F:ATP hydrolysis activity"/>
    <property type="evidence" value="ECO:0007669"/>
    <property type="project" value="InterPro"/>
</dbReference>
<evidence type="ECO:0000256" key="6">
    <source>
        <dbReference type="ARBA" id="ARBA00023004"/>
    </source>
</evidence>
<gene>
    <name evidence="10" type="ORF">GQF03_15090</name>
</gene>
<protein>
    <submittedName>
        <fullName evidence="10">ATP-binding cassette domain-containing protein</fullName>
    </submittedName>
</protein>
<feature type="domain" description="ABC transporter" evidence="9">
    <location>
        <begin position="4"/>
        <end position="236"/>
    </location>
</feature>
<dbReference type="GO" id="GO:0043190">
    <property type="term" value="C:ATP-binding cassette (ABC) transporter complex"/>
    <property type="evidence" value="ECO:0007669"/>
    <property type="project" value="InterPro"/>
</dbReference>
<dbReference type="Pfam" id="PF08402">
    <property type="entry name" value="TOBE_2"/>
    <property type="match status" value="1"/>
</dbReference>
<dbReference type="PANTHER" id="PTHR42781:SF4">
    <property type="entry name" value="SPERMIDINE_PUTRESCINE IMPORT ATP-BINDING PROTEIN POTA"/>
    <property type="match status" value="1"/>
</dbReference>
<dbReference type="InterPro" id="IPR003439">
    <property type="entry name" value="ABC_transporter-like_ATP-bd"/>
</dbReference>
<dbReference type="PROSITE" id="PS50893">
    <property type="entry name" value="ABC_TRANSPORTER_2"/>
    <property type="match status" value="1"/>
</dbReference>
<evidence type="ECO:0000256" key="4">
    <source>
        <dbReference type="ARBA" id="ARBA00022741"/>
    </source>
</evidence>
<evidence type="ECO:0000256" key="5">
    <source>
        <dbReference type="ARBA" id="ARBA00022840"/>
    </source>
</evidence>
<evidence type="ECO:0000256" key="8">
    <source>
        <dbReference type="ARBA" id="ARBA00023136"/>
    </source>
</evidence>
<dbReference type="InterPro" id="IPR050093">
    <property type="entry name" value="ABC_SmlMolc_Importer"/>
</dbReference>
<dbReference type="InterPro" id="IPR027417">
    <property type="entry name" value="P-loop_NTPase"/>
</dbReference>
<accession>A0A845MIS3</accession>
<dbReference type="SMART" id="SM00382">
    <property type="entry name" value="AAA"/>
    <property type="match status" value="1"/>
</dbReference>
<keyword evidence="11" id="KW-1185">Reference proteome</keyword>
<dbReference type="InterPro" id="IPR003593">
    <property type="entry name" value="AAA+_ATPase"/>
</dbReference>
<dbReference type="PANTHER" id="PTHR42781">
    <property type="entry name" value="SPERMIDINE/PUTRESCINE IMPORT ATP-BINDING PROTEIN POTA"/>
    <property type="match status" value="1"/>
</dbReference>
<evidence type="ECO:0000313" key="11">
    <source>
        <dbReference type="Proteomes" id="UP000445696"/>
    </source>
</evidence>
<dbReference type="OrthoDB" id="9802264at2"/>
<organism evidence="10 11">
    <name type="scientific">Sneathiella chungangensis</name>
    <dbReference type="NCBI Taxonomy" id="1418234"/>
    <lineage>
        <taxon>Bacteria</taxon>
        <taxon>Pseudomonadati</taxon>
        <taxon>Pseudomonadota</taxon>
        <taxon>Alphaproteobacteria</taxon>
        <taxon>Sneathiellales</taxon>
        <taxon>Sneathiellaceae</taxon>
        <taxon>Sneathiella</taxon>
    </lineage>
</organism>
<name>A0A845MIS3_9PROT</name>
<dbReference type="FunFam" id="3.40.50.300:FF:000425">
    <property type="entry name" value="Probable ABC transporter, ATP-binding subunit"/>
    <property type="match status" value="1"/>
</dbReference>
<keyword evidence="1" id="KW-0813">Transport</keyword>
<dbReference type="GO" id="GO:0015408">
    <property type="term" value="F:ABC-type ferric iron transporter activity"/>
    <property type="evidence" value="ECO:0007669"/>
    <property type="project" value="InterPro"/>
</dbReference>
<dbReference type="SUPFAM" id="SSF52540">
    <property type="entry name" value="P-loop containing nucleoside triphosphate hydrolases"/>
    <property type="match status" value="1"/>
</dbReference>
<dbReference type="RefSeq" id="WP_161340108.1">
    <property type="nucleotide sequence ID" value="NZ_JBHSDG010000003.1"/>
</dbReference>
<dbReference type="PROSITE" id="PS00211">
    <property type="entry name" value="ABC_TRANSPORTER_1"/>
    <property type="match status" value="1"/>
</dbReference>
<keyword evidence="5 10" id="KW-0067">ATP-binding</keyword>
<dbReference type="SUPFAM" id="SSF50331">
    <property type="entry name" value="MOP-like"/>
    <property type="match status" value="1"/>
</dbReference>
<evidence type="ECO:0000313" key="10">
    <source>
        <dbReference type="EMBL" id="MZR23661.1"/>
    </source>
</evidence>
<evidence type="ECO:0000256" key="2">
    <source>
        <dbReference type="ARBA" id="ARBA00022475"/>
    </source>
</evidence>
<dbReference type="AlphaFoldDB" id="A0A845MIS3"/>
<keyword evidence="2" id="KW-1003">Cell membrane</keyword>
<reference evidence="10 11" key="1">
    <citation type="journal article" date="2014" name="Int. J. Syst. Evol. Microbiol.">
        <title>Sneathiella chungangensis sp. nov., isolated from a marine sand, and emended description of the genus Sneathiella.</title>
        <authorList>
            <person name="Siamphan C."/>
            <person name="Kim H."/>
            <person name="Lee J.S."/>
            <person name="Kim W."/>
        </authorList>
    </citation>
    <scope>NUCLEOTIDE SEQUENCE [LARGE SCALE GENOMIC DNA]</scope>
    <source>
        <strain evidence="10 11">KCTC 32476</strain>
    </source>
</reference>
<dbReference type="GO" id="GO:0005524">
    <property type="term" value="F:ATP binding"/>
    <property type="evidence" value="ECO:0007669"/>
    <property type="project" value="UniProtKB-KW"/>
</dbReference>
<keyword evidence="4" id="KW-0547">Nucleotide-binding</keyword>
<dbReference type="EMBL" id="WTVA01000015">
    <property type="protein sequence ID" value="MZR23661.1"/>
    <property type="molecule type" value="Genomic_DNA"/>
</dbReference>
<comment type="caution">
    <text evidence="10">The sequence shown here is derived from an EMBL/GenBank/DDBJ whole genome shotgun (WGS) entry which is preliminary data.</text>
</comment>
<dbReference type="Proteomes" id="UP000445696">
    <property type="component" value="Unassembled WGS sequence"/>
</dbReference>
<dbReference type="Gene3D" id="3.40.50.300">
    <property type="entry name" value="P-loop containing nucleotide triphosphate hydrolases"/>
    <property type="match status" value="1"/>
</dbReference>
<evidence type="ECO:0000259" key="9">
    <source>
        <dbReference type="PROSITE" id="PS50893"/>
    </source>
</evidence>
<keyword evidence="7" id="KW-0406">Ion transport</keyword>
<sequence length="346" mass="37655">MTDVTLEKLTKSYPGADRPAVDNISIDIGSGSLTALLGPSASGKSTVLKMIAGLLSPSSGDILFDGRSVLRQPPDKRDAVLVFQEHLLFPYMTVAENIGFGLKMRRRPKDEISSAVDGMMELMQLDGLAARKPNQLSGGQQQRVALARALVLRPKLLLLDEPFSSLDANLRVEMQGLLRTLHAEFDTTMLFVTHDQEEAVALADSIALLLDGKLRQHDTPDGFYARPQDRSVATFFGAKNFIEGQRQAGIFDCAFGQIRLPDNAPVGGHTLTFRPENVKLVSEAGGINSFPAIIKSIQFLGSQTRLQLTSSDIRFEALVSPFSAASLQSGQQVMVQLPPEVLWLVP</sequence>
<keyword evidence="6" id="KW-0408">Iron</keyword>
<dbReference type="CDD" id="cd03259">
    <property type="entry name" value="ABC_Carb_Solutes_like"/>
    <property type="match status" value="1"/>
</dbReference>
<dbReference type="Pfam" id="PF00005">
    <property type="entry name" value="ABC_tran"/>
    <property type="match status" value="1"/>
</dbReference>
<dbReference type="InterPro" id="IPR015853">
    <property type="entry name" value="ABC_transpr_FbpC"/>
</dbReference>
<dbReference type="GO" id="GO:0015697">
    <property type="term" value="P:quaternary ammonium group transport"/>
    <property type="evidence" value="ECO:0007669"/>
    <property type="project" value="UniProtKB-ARBA"/>
</dbReference>
<dbReference type="InterPro" id="IPR017871">
    <property type="entry name" value="ABC_transporter-like_CS"/>
</dbReference>
<keyword evidence="3" id="KW-0410">Iron transport</keyword>
<dbReference type="InterPro" id="IPR008995">
    <property type="entry name" value="Mo/tungstate-bd_C_term_dom"/>
</dbReference>
<evidence type="ECO:0000256" key="3">
    <source>
        <dbReference type="ARBA" id="ARBA00022496"/>
    </source>
</evidence>
<keyword evidence="8" id="KW-0472">Membrane</keyword>
<evidence type="ECO:0000256" key="1">
    <source>
        <dbReference type="ARBA" id="ARBA00022448"/>
    </source>
</evidence>
<evidence type="ECO:0000256" key="7">
    <source>
        <dbReference type="ARBA" id="ARBA00023065"/>
    </source>
</evidence>
<dbReference type="InterPro" id="IPR013611">
    <property type="entry name" value="Transp-assoc_OB_typ2"/>
</dbReference>
<proteinExistence type="predicted"/>